<accession>A0A5A8F3A1</accession>
<evidence type="ECO:0008006" key="3">
    <source>
        <dbReference type="Google" id="ProtNLM"/>
    </source>
</evidence>
<dbReference type="OrthoDB" id="9837933at2"/>
<dbReference type="AlphaFoldDB" id="A0A5A8F3A1"/>
<evidence type="ECO:0000313" key="1">
    <source>
        <dbReference type="EMBL" id="KAA0258615.1"/>
    </source>
</evidence>
<dbReference type="Proteomes" id="UP000322876">
    <property type="component" value="Unassembled WGS sequence"/>
</dbReference>
<dbReference type="EMBL" id="VFJB01000004">
    <property type="protein sequence ID" value="KAA0258615.1"/>
    <property type="molecule type" value="Genomic_DNA"/>
</dbReference>
<protein>
    <recommendedName>
        <fullName evidence="3">PsbP C-terminal domain-containing protein</fullName>
    </recommendedName>
</protein>
<proteinExistence type="predicted"/>
<evidence type="ECO:0000313" key="2">
    <source>
        <dbReference type="Proteomes" id="UP000322876"/>
    </source>
</evidence>
<organism evidence="1 2">
    <name type="scientific">Deferribacter autotrophicus</name>
    <dbReference type="NCBI Taxonomy" id="500465"/>
    <lineage>
        <taxon>Bacteria</taxon>
        <taxon>Pseudomonadati</taxon>
        <taxon>Deferribacterota</taxon>
        <taxon>Deferribacteres</taxon>
        <taxon>Deferribacterales</taxon>
        <taxon>Deferribacteraceae</taxon>
        <taxon>Deferribacter</taxon>
    </lineage>
</organism>
<keyword evidence="2" id="KW-1185">Reference proteome</keyword>
<sequence>MGREIFFLTSLIIFIVQNIFAGTLTYKPNDGGYEITFPIGWVLVEKDKGATMIAYAPANDGDQFRERVVVNEEYVGNNTNVEFYLFNAIKGVKKKYPSFVKMKETNTIVDNIYAKEIEYAVDVEGVRVYSKLILLFTRGLVLKFFFLADENDVKEYKALFEEIKNRIRFK</sequence>
<gene>
    <name evidence="1" type="ORF">FHQ18_05505</name>
</gene>
<reference evidence="1 2" key="1">
    <citation type="submission" date="2019-06" db="EMBL/GenBank/DDBJ databases">
        <title>Genomic insights into carbon and energy metabolism of Deferribacter autotrophicus revealed new metabolic traits in the phylum Deferribacteres.</title>
        <authorList>
            <person name="Slobodkin A.I."/>
            <person name="Slobodkina G.B."/>
            <person name="Allioux M."/>
            <person name="Alain K."/>
            <person name="Jebbar M."/>
            <person name="Shadrin V."/>
            <person name="Kublanov I.V."/>
            <person name="Toshchakov S.V."/>
            <person name="Bonch-Osmolovskaya E.A."/>
        </authorList>
    </citation>
    <scope>NUCLEOTIDE SEQUENCE [LARGE SCALE GENOMIC DNA]</scope>
    <source>
        <strain evidence="1 2">SL50</strain>
    </source>
</reference>
<name>A0A5A8F3A1_9BACT</name>
<dbReference type="Gene3D" id="3.40.1000.10">
    <property type="entry name" value="Mog1/PsbP, alpha/beta/alpha sandwich"/>
    <property type="match status" value="1"/>
</dbReference>
<comment type="caution">
    <text evidence="1">The sequence shown here is derived from an EMBL/GenBank/DDBJ whole genome shotgun (WGS) entry which is preliminary data.</text>
</comment>
<dbReference type="RefSeq" id="WP_149266167.1">
    <property type="nucleotide sequence ID" value="NZ_VFJB01000004.1"/>
</dbReference>